<dbReference type="EMBL" id="JAHWGI010001401">
    <property type="protein sequence ID" value="KAK3929450.1"/>
    <property type="molecule type" value="Genomic_DNA"/>
</dbReference>
<accession>A0AAE1LRV0</accession>
<sequence>MEESRDVDQPTITVRFRELPRHASRGGLSSSQSLLPVCVVGNNKSDPELMRFLGATQRSPESVYEVQAAPNVVLDRLKSKGYRMVSKKIERMKLYGSETVAEVWIHREQPKTEVSSEEKSHDTQQTIKLEPDDFIENSMALSEETCTIPTSSSMELSNSSIKIEPTVSTLLESSQIAAEKTQPLYGEPNAPQPLVQTATTTSKAELICKTEEPPSNFSTPFKSTFTQVSSVKNDATSPKVTRTAADESSPHTFQSPANTVSSSGTISAIQTTQVPPTKPGTQLVKCIDSKGNVRLLQVRTDLLPKILKRGSTTIPATPPSSKEASLSNKTINPEKAVAPVTRAIQQTLPAKIVPPQGSTDTPPTVSQLPQSSQTTSAPVLPGTIKVTVTSPAIAQGIQTGVSPAVGVRPILQIVKPAGNLNVRPMLVVPNAASQQIIRLPASAASAGNRPLYVLKDGKLFMMKSALNAASKKIIPDAKTPSNILASREIAENLAIKTETAPAATTTILKTNLTKTANPSLTTKETPIVTSSMTNSHPQVTSNVTKIAIDNTSDTVKITPKSNVALNAGLGLKVISPPGLSKLAPVGDTAISSVKKVHPTQQFTHPQSVSSPTVIPKATLKSGKSLLKPAVSLLKSNVGASTTGNNVNKPFPVSNNLQPLSKVSTSAQSPLPTAPVLDGFTATKRIVLGRTSGSSTITTYSQQALLSTIQACPKGPEEDVWRAVRWMIKNLPLINSEAKNLEFKILHPYCAPDEKTFCSWNIGKQRACEWQRAKTVRHLLKEAGWDQQNLWTTREIILWARFHGYTPGLPVLKSHQPRNIPCDRDDGCESPMAVMCNYGKIPDVEEWLEFPEKPSPLSNTNQQSEVVNLSDESEEEIDVTTTNSPSKVKVKQETDNVGTVDISEKMPLEPSLHTLSDMVTRSLNNIGLHLSSQELVSGVHYPAAQRVLIQTTRKH</sequence>
<gene>
    <name evidence="3" type="ORF">KUF71_003457</name>
</gene>
<comment type="caution">
    <text evidence="3">The sequence shown here is derived from an EMBL/GenBank/DDBJ whole genome shotgun (WGS) entry which is preliminary data.</text>
</comment>
<feature type="compositionally biased region" description="Polar residues" evidence="1">
    <location>
        <begin position="250"/>
        <end position="263"/>
    </location>
</feature>
<feature type="compositionally biased region" description="Polar residues" evidence="1">
    <location>
        <begin position="356"/>
        <end position="377"/>
    </location>
</feature>
<dbReference type="SUPFAM" id="SSF69761">
    <property type="entry name" value="GTP cyclohydrolase I feedback regulatory protein, GFRP"/>
    <property type="match status" value="1"/>
</dbReference>
<dbReference type="Pfam" id="PF06399">
    <property type="entry name" value="GFRP"/>
    <property type="match status" value="1"/>
</dbReference>
<dbReference type="Gene3D" id="3.30.1410.10">
    <property type="entry name" value="GTP cyclohydrolase I feedback regulatory protein GFRP"/>
    <property type="match status" value="1"/>
</dbReference>
<evidence type="ECO:0000313" key="3">
    <source>
        <dbReference type="EMBL" id="KAK3929450.1"/>
    </source>
</evidence>
<feature type="domain" description="YEATS" evidence="2">
    <location>
        <begin position="717"/>
        <end position="813"/>
    </location>
</feature>
<evidence type="ECO:0000256" key="1">
    <source>
        <dbReference type="SAM" id="MobiDB-lite"/>
    </source>
</evidence>
<name>A0AAE1LRV0_9NEOP</name>
<proteinExistence type="predicted"/>
<feature type="region of interest" description="Disordered" evidence="1">
    <location>
        <begin position="352"/>
        <end position="378"/>
    </location>
</feature>
<organism evidence="3 4">
    <name type="scientific">Frankliniella fusca</name>
    <dbReference type="NCBI Taxonomy" id="407009"/>
    <lineage>
        <taxon>Eukaryota</taxon>
        <taxon>Metazoa</taxon>
        <taxon>Ecdysozoa</taxon>
        <taxon>Arthropoda</taxon>
        <taxon>Hexapoda</taxon>
        <taxon>Insecta</taxon>
        <taxon>Pterygota</taxon>
        <taxon>Neoptera</taxon>
        <taxon>Paraneoptera</taxon>
        <taxon>Thysanoptera</taxon>
        <taxon>Terebrantia</taxon>
        <taxon>Thripoidea</taxon>
        <taxon>Thripidae</taxon>
        <taxon>Frankliniella</taxon>
    </lineage>
</organism>
<dbReference type="Proteomes" id="UP001219518">
    <property type="component" value="Unassembled WGS sequence"/>
</dbReference>
<reference evidence="3" key="2">
    <citation type="journal article" date="2023" name="BMC Genomics">
        <title>Pest status, molecular evolution, and epigenetic factors derived from the genome assembly of Frankliniella fusca, a thysanopteran phytovirus vector.</title>
        <authorList>
            <person name="Catto M.A."/>
            <person name="Labadie P.E."/>
            <person name="Jacobson A.L."/>
            <person name="Kennedy G.G."/>
            <person name="Srinivasan R."/>
            <person name="Hunt B.G."/>
        </authorList>
    </citation>
    <scope>NUCLEOTIDE SEQUENCE</scope>
    <source>
        <strain evidence="3">PL_HMW_Pooled</strain>
    </source>
</reference>
<feature type="region of interest" description="Disordered" evidence="1">
    <location>
        <begin position="852"/>
        <end position="884"/>
    </location>
</feature>
<protein>
    <submittedName>
        <fullName evidence="3">YEATS domain-containing protein 2</fullName>
    </submittedName>
</protein>
<dbReference type="GO" id="GO:0009890">
    <property type="term" value="P:negative regulation of biosynthetic process"/>
    <property type="evidence" value="ECO:0007669"/>
    <property type="project" value="InterPro"/>
</dbReference>
<keyword evidence="4" id="KW-1185">Reference proteome</keyword>
<reference evidence="3" key="1">
    <citation type="submission" date="2021-07" db="EMBL/GenBank/DDBJ databases">
        <authorList>
            <person name="Catto M.A."/>
            <person name="Jacobson A."/>
            <person name="Kennedy G."/>
            <person name="Labadie P."/>
            <person name="Hunt B.G."/>
            <person name="Srinivasan R."/>
        </authorList>
    </citation>
    <scope>NUCLEOTIDE SEQUENCE</scope>
    <source>
        <strain evidence="3">PL_HMW_Pooled</strain>
        <tissue evidence="3">Head</tissue>
    </source>
</reference>
<evidence type="ECO:0000259" key="2">
    <source>
        <dbReference type="Pfam" id="PF22951"/>
    </source>
</evidence>
<evidence type="ECO:0000313" key="4">
    <source>
        <dbReference type="Proteomes" id="UP001219518"/>
    </source>
</evidence>
<dbReference type="AlphaFoldDB" id="A0AAE1LRV0"/>
<dbReference type="InterPro" id="IPR055127">
    <property type="entry name" value="YEATS2_3HBD"/>
</dbReference>
<feature type="region of interest" description="Disordered" evidence="1">
    <location>
        <begin position="233"/>
        <end position="263"/>
    </location>
</feature>
<dbReference type="InterPro" id="IPR036717">
    <property type="entry name" value="GFRP_sf"/>
</dbReference>
<dbReference type="Pfam" id="PF22951">
    <property type="entry name" value="3HBD"/>
    <property type="match status" value="1"/>
</dbReference>
<feature type="compositionally biased region" description="Polar residues" evidence="1">
    <location>
        <begin position="855"/>
        <end position="866"/>
    </location>
</feature>
<dbReference type="InterPro" id="IPR009112">
    <property type="entry name" value="GTP_CycHdrlase_I_reg"/>
</dbReference>